<organism evidence="2 3">
    <name type="scientific">Nocardioides caricicola</name>
    <dbReference type="NCBI Taxonomy" id="634770"/>
    <lineage>
        <taxon>Bacteria</taxon>
        <taxon>Bacillati</taxon>
        <taxon>Actinomycetota</taxon>
        <taxon>Actinomycetes</taxon>
        <taxon>Propionibacteriales</taxon>
        <taxon>Nocardioidaceae</taxon>
        <taxon>Nocardioides</taxon>
    </lineage>
</organism>
<evidence type="ECO:0008006" key="4">
    <source>
        <dbReference type="Google" id="ProtNLM"/>
    </source>
</evidence>
<dbReference type="RefSeq" id="WP_345177422.1">
    <property type="nucleotide sequence ID" value="NZ_BAABFQ010000006.1"/>
</dbReference>
<comment type="caution">
    <text evidence="2">The sequence shown here is derived from an EMBL/GenBank/DDBJ whole genome shotgun (WGS) entry which is preliminary data.</text>
</comment>
<protein>
    <recommendedName>
        <fullName evidence="4">DUF3829 domain-containing protein</fullName>
    </recommendedName>
</protein>
<accession>A0ABW0MYN0</accession>
<keyword evidence="3" id="KW-1185">Reference proteome</keyword>
<sequence length="462" mass="50730">MPNVRGTSRVCAGAVAALLVLTGCDGGGGSSSSPPAGPSPEEVADREAAAAYATELDAWSTELDRVLAKPQALAARVDDAPELAPATADEPPPEYDVAAEIATRVDGIASELGEYADDGRAGLLYYDVYDAYLDHYKAISDLRADATDAAIGRLGNPNAAALATRWQIDRLDRDLRLLRAYDAHLAALAKRNGTDPLWVSSIEYQRSEVAWLADFQRKYQRYVREVGEYAAADAFFDRYGNEQLYFAQASLTAKEAAPAMRRRLAADVGVLADLAGEEPTELPGDAPTVGDAYRWRLSQTVRPTGGTDRKSHDRLTDQLWLLYRLKELEDTPAGVYQRARDMLLLQVTADPRSRFEDLIATVLALRGTFAGATDPRTRDVLDWVEQTLDPATVPMLEPFQTELRALVMRFRPAQGDVFADELWDYTLEKYEKVVTKAARAVDDHRSLTAQIRSAIDATRADS</sequence>
<gene>
    <name evidence="2" type="ORF">ACFPKY_03095</name>
</gene>
<feature type="region of interest" description="Disordered" evidence="1">
    <location>
        <begin position="26"/>
        <end position="47"/>
    </location>
</feature>
<proteinExistence type="predicted"/>
<dbReference type="PROSITE" id="PS51257">
    <property type="entry name" value="PROKAR_LIPOPROTEIN"/>
    <property type="match status" value="1"/>
</dbReference>
<dbReference type="EMBL" id="JBHSMD010000001">
    <property type="protein sequence ID" value="MFC5492067.1"/>
    <property type="molecule type" value="Genomic_DNA"/>
</dbReference>
<evidence type="ECO:0000313" key="2">
    <source>
        <dbReference type="EMBL" id="MFC5492067.1"/>
    </source>
</evidence>
<dbReference type="Proteomes" id="UP001595956">
    <property type="component" value="Unassembled WGS sequence"/>
</dbReference>
<name>A0ABW0MYN0_9ACTN</name>
<reference evidence="3" key="1">
    <citation type="journal article" date="2019" name="Int. J. Syst. Evol. Microbiol.">
        <title>The Global Catalogue of Microorganisms (GCM) 10K type strain sequencing project: providing services to taxonomists for standard genome sequencing and annotation.</title>
        <authorList>
            <consortium name="The Broad Institute Genomics Platform"/>
            <consortium name="The Broad Institute Genome Sequencing Center for Infectious Disease"/>
            <person name="Wu L."/>
            <person name="Ma J."/>
        </authorList>
    </citation>
    <scope>NUCLEOTIDE SEQUENCE [LARGE SCALE GENOMIC DNA]</scope>
    <source>
        <strain evidence="3">KACC 13778</strain>
    </source>
</reference>
<evidence type="ECO:0000313" key="3">
    <source>
        <dbReference type="Proteomes" id="UP001595956"/>
    </source>
</evidence>
<evidence type="ECO:0000256" key="1">
    <source>
        <dbReference type="SAM" id="MobiDB-lite"/>
    </source>
</evidence>